<evidence type="ECO:0000256" key="6">
    <source>
        <dbReference type="ARBA" id="ARBA00023004"/>
    </source>
</evidence>
<evidence type="ECO:0000256" key="4">
    <source>
        <dbReference type="ARBA" id="ARBA00022723"/>
    </source>
</evidence>
<dbReference type="PRINTS" id="PR00385">
    <property type="entry name" value="P450"/>
</dbReference>
<dbReference type="FunFam" id="3.60.130.10:FF:000011">
    <property type="entry name" value="Taurine catabolism dioxygenase TauD"/>
    <property type="match status" value="1"/>
</dbReference>
<keyword evidence="3 8" id="KW-0349">Heme</keyword>
<keyword evidence="9" id="KW-1133">Transmembrane helix</keyword>
<dbReference type="VEuPathDB" id="FungiDB:PMAA_015690"/>
<proteinExistence type="inferred from homology"/>
<evidence type="ECO:0000256" key="7">
    <source>
        <dbReference type="ARBA" id="ARBA00023033"/>
    </source>
</evidence>
<dbReference type="Gene3D" id="3.60.130.10">
    <property type="entry name" value="Clavaminate synthase-like"/>
    <property type="match status" value="1"/>
</dbReference>
<dbReference type="InterPro" id="IPR042098">
    <property type="entry name" value="TauD-like_sf"/>
</dbReference>
<comment type="cofactor">
    <cofactor evidence="1 8">
        <name>heme</name>
        <dbReference type="ChEBI" id="CHEBI:30413"/>
    </cofactor>
</comment>
<evidence type="ECO:0000256" key="2">
    <source>
        <dbReference type="ARBA" id="ARBA00010617"/>
    </source>
</evidence>
<organism evidence="11 12">
    <name type="scientific">Talaromyces marneffei (strain ATCC 18224 / CBS 334.59 / QM 7333)</name>
    <name type="common">Penicillium marneffei</name>
    <dbReference type="NCBI Taxonomy" id="441960"/>
    <lineage>
        <taxon>Eukaryota</taxon>
        <taxon>Fungi</taxon>
        <taxon>Dikarya</taxon>
        <taxon>Ascomycota</taxon>
        <taxon>Pezizomycotina</taxon>
        <taxon>Eurotiomycetes</taxon>
        <taxon>Eurotiomycetidae</taxon>
        <taxon>Eurotiales</taxon>
        <taxon>Trichocomaceae</taxon>
        <taxon>Talaromyces</taxon>
        <taxon>Talaromyces sect. Talaromyces</taxon>
    </lineage>
</organism>
<evidence type="ECO:0000313" key="12">
    <source>
        <dbReference type="Proteomes" id="UP000001294"/>
    </source>
</evidence>
<evidence type="ECO:0000256" key="9">
    <source>
        <dbReference type="SAM" id="Phobius"/>
    </source>
</evidence>
<dbReference type="InterPro" id="IPR002401">
    <property type="entry name" value="Cyt_P450_E_grp-I"/>
</dbReference>
<evidence type="ECO:0000256" key="5">
    <source>
        <dbReference type="ARBA" id="ARBA00023002"/>
    </source>
</evidence>
<feature type="transmembrane region" description="Helical" evidence="9">
    <location>
        <begin position="488"/>
        <end position="510"/>
    </location>
</feature>
<dbReference type="HOGENOM" id="CLU_373423_0_0_1"/>
<keyword evidence="4 8" id="KW-0479">Metal-binding</keyword>
<comment type="similarity">
    <text evidence="2">Belongs to the cytochrome P450 family.</text>
</comment>
<evidence type="ECO:0000256" key="3">
    <source>
        <dbReference type="ARBA" id="ARBA00022617"/>
    </source>
</evidence>
<dbReference type="GO" id="GO:0004497">
    <property type="term" value="F:monooxygenase activity"/>
    <property type="evidence" value="ECO:0007669"/>
    <property type="project" value="UniProtKB-KW"/>
</dbReference>
<dbReference type="InterPro" id="IPR003819">
    <property type="entry name" value="TauD/TfdA-like"/>
</dbReference>
<feature type="domain" description="TauD/TfdA-like" evidence="10">
    <location>
        <begin position="90"/>
        <end position="355"/>
    </location>
</feature>
<keyword evidence="6 8" id="KW-0408">Iron</keyword>
<keyword evidence="9" id="KW-0812">Transmembrane</keyword>
<dbReference type="Pfam" id="PF02668">
    <property type="entry name" value="TauD"/>
    <property type="match status" value="1"/>
</dbReference>
<evidence type="ECO:0000256" key="8">
    <source>
        <dbReference type="PIRSR" id="PIRSR602401-1"/>
    </source>
</evidence>
<dbReference type="SUPFAM" id="SSF51197">
    <property type="entry name" value="Clavaminate synthase-like"/>
    <property type="match status" value="1"/>
</dbReference>
<keyword evidence="5" id="KW-0560">Oxidoreductase</keyword>
<dbReference type="InterPro" id="IPR050121">
    <property type="entry name" value="Cytochrome_P450_monoxygenase"/>
</dbReference>
<accession>B6Q7A5</accession>
<feature type="binding site" description="axial binding residue" evidence="8">
    <location>
        <position position="696"/>
    </location>
    <ligand>
        <name>heme</name>
        <dbReference type="ChEBI" id="CHEBI:30413"/>
    </ligand>
    <ligandPart>
        <name>Fe</name>
        <dbReference type="ChEBI" id="CHEBI:18248"/>
    </ligandPart>
</feature>
<dbReference type="AlphaFoldDB" id="B6Q7A5"/>
<dbReference type="Gene3D" id="1.10.630.10">
    <property type="entry name" value="Cytochrome P450"/>
    <property type="match status" value="1"/>
</dbReference>
<reference evidence="12" key="1">
    <citation type="journal article" date="2015" name="Genome Announc.">
        <title>Genome sequence of the AIDS-associated pathogen Penicillium marneffei (ATCC18224) and its near taxonomic relative Talaromyces stipitatus (ATCC10500).</title>
        <authorList>
            <person name="Nierman W.C."/>
            <person name="Fedorova-Abrams N.D."/>
            <person name="Andrianopoulos A."/>
        </authorList>
    </citation>
    <scope>NUCLEOTIDE SEQUENCE [LARGE SCALE GENOMIC DNA]</scope>
    <source>
        <strain evidence="12">ATCC 18224 / CBS 334.59 / QM 7333</strain>
    </source>
</reference>
<keyword evidence="7" id="KW-0503">Monooxygenase</keyword>
<feature type="transmembrane region" description="Helical" evidence="9">
    <location>
        <begin position="550"/>
        <end position="571"/>
    </location>
</feature>
<dbReference type="GO" id="GO:0020037">
    <property type="term" value="F:heme binding"/>
    <property type="evidence" value="ECO:0007669"/>
    <property type="project" value="InterPro"/>
</dbReference>
<protein>
    <submittedName>
        <fullName evidence="11">TfdA family oxidoreductase, putative</fullName>
    </submittedName>
</protein>
<dbReference type="GO" id="GO:0005506">
    <property type="term" value="F:iron ion binding"/>
    <property type="evidence" value="ECO:0007669"/>
    <property type="project" value="InterPro"/>
</dbReference>
<keyword evidence="9" id="KW-0472">Membrane</keyword>
<evidence type="ECO:0000256" key="1">
    <source>
        <dbReference type="ARBA" id="ARBA00001971"/>
    </source>
</evidence>
<dbReference type="Proteomes" id="UP000001294">
    <property type="component" value="Unassembled WGS sequence"/>
</dbReference>
<dbReference type="PANTHER" id="PTHR24305">
    <property type="entry name" value="CYTOCHROME P450"/>
    <property type="match status" value="1"/>
</dbReference>
<gene>
    <name evidence="11" type="ORF">PMAA_015690</name>
</gene>
<keyword evidence="12" id="KW-1185">Reference proteome</keyword>
<dbReference type="OrthoDB" id="272271at2759"/>
<evidence type="ECO:0000313" key="11">
    <source>
        <dbReference type="EMBL" id="EEA26647.1"/>
    </source>
</evidence>
<dbReference type="PRINTS" id="PR00463">
    <property type="entry name" value="EP450I"/>
</dbReference>
<dbReference type="Pfam" id="PF00067">
    <property type="entry name" value="p450"/>
    <property type="match status" value="1"/>
</dbReference>
<dbReference type="EMBL" id="DS995899">
    <property type="protein sequence ID" value="EEA26647.1"/>
    <property type="molecule type" value="Genomic_DNA"/>
</dbReference>
<dbReference type="PANTHER" id="PTHR24305:SF210">
    <property type="entry name" value="CYTOCHROME P450 MONOOXYGENASE ASQL-RELATED"/>
    <property type="match status" value="1"/>
</dbReference>
<sequence length="744" mass="83689">MAAAQVQLQPDIEYHPDFIKYLDRSKRRLERDTLAKTVPFGLPLRLSSSFVWDGNDIQSRDDWVFALTDNHLEELDRALSHFKASNKPFGYINRTTFPLPSLGSLLREGSRELHFGRGFFILRGIPVEKYTTEENIIIYTGVSSYVGDLRGRQEKRNPIDGKAVVLSHIKDLTGTYSRENIGGPASTNDKQVFHTDSGDIVSLFCLQRAAEGGESQLASIWQVYNILAESRPDLIHTLTNDWLFDGFNNAAQPYTARPLLYYQPASTLASARLIVQYARRYFTGFLAQPRSSTIPPITEAQAEALDALHFLGEKHSIQLDFQKGDIQYVNNLAIFHARKGFSNSPSKERHLLRLWLRDSEYTWETPIQLQDRWDEIYNGLSEEEQIFPLEPTLKNVRCISADDGEFWPLKAILTRFQTQTGDSQIHSQIRKRGHRLLVVSPPPTYYDGDDIGTTVRVPSIEQKVGVTKIMPENLSGVERCLDPIGCFLATKLLGIFFPIALIVGPICHLLKEQEHLQRSYCKVQERLKLPLDGTRHDFWTYIRMEANAAFIIRAGSGMIASALCGALDLLLKNPATLARLRVELDAACRRESDIPMDRLAGLPYLGAVVNESLRMYPPVGPASQGAPRSAIVCGHFIPSGTITTLYALAAYGNDVNFALDASSPGSVGLTTSERPDWTHQHHLEACQPFWVGPRNCIGMSLAYVERKLVLAQLLFRFNAKLAGDAFDFSKQRVYIMREKHSSST</sequence>
<dbReference type="PhylomeDB" id="B6Q7A5"/>
<name>B6Q7A5_TALMQ</name>
<dbReference type="InterPro" id="IPR001128">
    <property type="entry name" value="Cyt_P450"/>
</dbReference>
<evidence type="ECO:0000259" key="10">
    <source>
        <dbReference type="Pfam" id="PF02668"/>
    </source>
</evidence>
<dbReference type="SUPFAM" id="SSF48264">
    <property type="entry name" value="Cytochrome P450"/>
    <property type="match status" value="1"/>
</dbReference>
<dbReference type="GO" id="GO:0016705">
    <property type="term" value="F:oxidoreductase activity, acting on paired donors, with incorporation or reduction of molecular oxygen"/>
    <property type="evidence" value="ECO:0007669"/>
    <property type="project" value="InterPro"/>
</dbReference>
<dbReference type="InterPro" id="IPR036396">
    <property type="entry name" value="Cyt_P450_sf"/>
</dbReference>